<evidence type="ECO:0000259" key="2">
    <source>
        <dbReference type="SMART" id="SM00278"/>
    </source>
</evidence>
<dbReference type="GO" id="GO:0003677">
    <property type="term" value="F:DNA binding"/>
    <property type="evidence" value="ECO:0007669"/>
    <property type="project" value="InterPro"/>
</dbReference>
<feature type="region of interest" description="Disordered" evidence="1">
    <location>
        <begin position="37"/>
        <end position="67"/>
    </location>
</feature>
<dbReference type="InterPro" id="IPR051675">
    <property type="entry name" value="Endo/Exo/Phosphatase_dom_1"/>
</dbReference>
<dbReference type="InterPro" id="IPR010994">
    <property type="entry name" value="RuvA_2-like"/>
</dbReference>
<reference evidence="3" key="1">
    <citation type="submission" date="2020-05" db="EMBL/GenBank/DDBJ databases">
        <authorList>
            <person name="Chiriac C."/>
            <person name="Salcher M."/>
            <person name="Ghai R."/>
            <person name="Kavagutti S V."/>
        </authorList>
    </citation>
    <scope>NUCLEOTIDE SEQUENCE</scope>
</reference>
<dbReference type="PANTHER" id="PTHR21180:SF32">
    <property type="entry name" value="ENDONUCLEASE_EXONUCLEASE_PHOSPHATASE FAMILY DOMAIN-CONTAINING PROTEIN 1"/>
    <property type="match status" value="1"/>
</dbReference>
<evidence type="ECO:0000313" key="3">
    <source>
        <dbReference type="EMBL" id="CAB4940078.1"/>
    </source>
</evidence>
<gene>
    <name evidence="3" type="ORF">UFOPK3733_01238</name>
</gene>
<name>A0A6J7J9X0_9ZZZZ</name>
<dbReference type="GO" id="GO:0015628">
    <property type="term" value="P:protein secretion by the type II secretion system"/>
    <property type="evidence" value="ECO:0007669"/>
    <property type="project" value="TreeGrafter"/>
</dbReference>
<dbReference type="Gene3D" id="1.10.150.320">
    <property type="entry name" value="Photosystem II 12 kDa extrinsic protein"/>
    <property type="match status" value="1"/>
</dbReference>
<organism evidence="3">
    <name type="scientific">freshwater metagenome</name>
    <dbReference type="NCBI Taxonomy" id="449393"/>
    <lineage>
        <taxon>unclassified sequences</taxon>
        <taxon>metagenomes</taxon>
        <taxon>ecological metagenomes</taxon>
    </lineage>
</organism>
<dbReference type="SMART" id="SM00278">
    <property type="entry name" value="HhH1"/>
    <property type="match status" value="2"/>
</dbReference>
<dbReference type="AlphaFoldDB" id="A0A6J7J9X0"/>
<feature type="domain" description="Helix-hairpin-helix DNA-binding motif class 1" evidence="2">
    <location>
        <begin position="76"/>
        <end position="95"/>
    </location>
</feature>
<sequence length="129" mass="13404">MADAIEAAGGVADDVDIERVNLAAALADGQRVYITRRDQPNAPVLSRDPLAPLGGREGGSAPSPPARVDLNVASQEQLEMLPGIGPSTAAAILELRRRVGRFASVDQLLDVRGIGDAKLGAIRDLVMVG</sequence>
<dbReference type="InterPro" id="IPR003583">
    <property type="entry name" value="Hlx-hairpin-Hlx_DNA-bd_motif"/>
</dbReference>
<dbReference type="GO" id="GO:0015627">
    <property type="term" value="C:type II protein secretion system complex"/>
    <property type="evidence" value="ECO:0007669"/>
    <property type="project" value="TreeGrafter"/>
</dbReference>
<dbReference type="EMBL" id="CAFBNC010000060">
    <property type="protein sequence ID" value="CAB4940078.1"/>
    <property type="molecule type" value="Genomic_DNA"/>
</dbReference>
<accession>A0A6J7J9X0</accession>
<dbReference type="Pfam" id="PF12836">
    <property type="entry name" value="HHH_3"/>
    <property type="match status" value="1"/>
</dbReference>
<protein>
    <submittedName>
        <fullName evidence="3">Unannotated protein</fullName>
    </submittedName>
</protein>
<proteinExistence type="predicted"/>
<dbReference type="PANTHER" id="PTHR21180">
    <property type="entry name" value="ENDONUCLEASE/EXONUCLEASE/PHOSPHATASE FAMILY DOMAIN-CONTAINING PROTEIN 1"/>
    <property type="match status" value="1"/>
</dbReference>
<dbReference type="GO" id="GO:0006281">
    <property type="term" value="P:DNA repair"/>
    <property type="evidence" value="ECO:0007669"/>
    <property type="project" value="InterPro"/>
</dbReference>
<feature type="domain" description="Helix-hairpin-helix DNA-binding motif class 1" evidence="2">
    <location>
        <begin position="106"/>
        <end position="125"/>
    </location>
</feature>
<dbReference type="SUPFAM" id="SSF47781">
    <property type="entry name" value="RuvA domain 2-like"/>
    <property type="match status" value="1"/>
</dbReference>
<evidence type="ECO:0000256" key="1">
    <source>
        <dbReference type="SAM" id="MobiDB-lite"/>
    </source>
</evidence>